<organism evidence="1 2">
    <name type="scientific">Alistipes communis</name>
    <dbReference type="NCBI Taxonomy" id="2585118"/>
    <lineage>
        <taxon>Bacteria</taxon>
        <taxon>Pseudomonadati</taxon>
        <taxon>Bacteroidota</taxon>
        <taxon>Bacteroidia</taxon>
        <taxon>Bacteroidales</taxon>
        <taxon>Rikenellaceae</taxon>
        <taxon>Alistipes</taxon>
    </lineage>
</organism>
<evidence type="ECO:0000313" key="2">
    <source>
        <dbReference type="Proteomes" id="UP000318946"/>
    </source>
</evidence>
<gene>
    <name evidence="1" type="ORF">A5CBH24_21790</name>
</gene>
<dbReference type="GeneID" id="78342893"/>
<accession>A0A4Y1WX87</accession>
<dbReference type="OrthoDB" id="1007705at2"/>
<dbReference type="RefSeq" id="WP_141413190.1">
    <property type="nucleotide sequence ID" value="NZ_AP019735.1"/>
</dbReference>
<name>A0A4Y1WX87_9BACT</name>
<dbReference type="KEGG" id="acou:A5CBH24_21790"/>
<dbReference type="Proteomes" id="UP000318946">
    <property type="component" value="Chromosome"/>
</dbReference>
<evidence type="ECO:0000313" key="1">
    <source>
        <dbReference type="EMBL" id="BBL04866.1"/>
    </source>
</evidence>
<proteinExistence type="predicted"/>
<keyword evidence="2" id="KW-1185">Reference proteome</keyword>
<reference evidence="2" key="1">
    <citation type="submission" date="2019-06" db="EMBL/GenBank/DDBJ databases">
        <title>Alistipes onderdonkii subsp. vulgaris subsp. nov., Alistipes dispar sp. nov. and Alistipes communis sp. nov., isolated from human faeces, and creation of Alistipes onderdonkii subsp. onderdonkii subsp. nov.</title>
        <authorList>
            <person name="Sakamoto M."/>
            <person name="Ikeyama N."/>
            <person name="Ogata Y."/>
            <person name="Suda W."/>
            <person name="Iino T."/>
            <person name="Hattori M."/>
            <person name="Ohkuma M."/>
        </authorList>
    </citation>
    <scope>NUCLEOTIDE SEQUENCE [LARGE SCALE GENOMIC DNA]</scope>
    <source>
        <strain evidence="2">5CBH24</strain>
    </source>
</reference>
<dbReference type="EMBL" id="AP019735">
    <property type="protein sequence ID" value="BBL04866.1"/>
    <property type="molecule type" value="Genomic_DNA"/>
</dbReference>
<dbReference type="AlphaFoldDB" id="A0A4Y1WX87"/>
<protein>
    <submittedName>
        <fullName evidence="1">Uncharacterized protein</fullName>
    </submittedName>
</protein>
<sequence length="155" mass="16805">MKSRWTTCLLLAAVVAVWGVVAWRILAPARPAAPDVRPATDTPAVPQIVAETLRLDYPDPFLKGVAAPTPAARSVVRRLPPAGKAEPKRRERVQLSHLATVTAGGQALHILTIGGRQYELSLRDTAAGFRLTGADRDSLYLEREGTVYGVKRCDE</sequence>